<feature type="compositionally biased region" description="Basic and acidic residues" evidence="1">
    <location>
        <begin position="52"/>
        <end position="70"/>
    </location>
</feature>
<evidence type="ECO:0000313" key="4">
    <source>
        <dbReference type="Proteomes" id="UP000601597"/>
    </source>
</evidence>
<feature type="chain" id="PRO_5046967699" description="Tetratricopeptide repeat-containing protein" evidence="2">
    <location>
        <begin position="23"/>
        <end position="187"/>
    </location>
</feature>
<dbReference type="InterPro" id="IPR011990">
    <property type="entry name" value="TPR-like_helical_dom_sf"/>
</dbReference>
<keyword evidence="2" id="KW-0732">Signal</keyword>
<dbReference type="Pfam" id="PF14559">
    <property type="entry name" value="TPR_19"/>
    <property type="match status" value="1"/>
</dbReference>
<dbReference type="Gene3D" id="1.25.40.10">
    <property type="entry name" value="Tetratricopeptide repeat domain"/>
    <property type="match status" value="1"/>
</dbReference>
<gene>
    <name evidence="3" type="ORF">GCM10007071_33330</name>
</gene>
<dbReference type="EMBL" id="BMXV01000009">
    <property type="protein sequence ID" value="GGY83358.1"/>
    <property type="molecule type" value="Genomic_DNA"/>
</dbReference>
<comment type="caution">
    <text evidence="3">The sequence shown here is derived from an EMBL/GenBank/DDBJ whole genome shotgun (WGS) entry which is preliminary data.</text>
</comment>
<dbReference type="Proteomes" id="UP000601597">
    <property type="component" value="Unassembled WGS sequence"/>
</dbReference>
<evidence type="ECO:0000313" key="3">
    <source>
        <dbReference type="EMBL" id="GGY83358.1"/>
    </source>
</evidence>
<evidence type="ECO:0008006" key="5">
    <source>
        <dbReference type="Google" id="ProtNLM"/>
    </source>
</evidence>
<accession>A0ABQ3B876</accession>
<evidence type="ECO:0000256" key="2">
    <source>
        <dbReference type="SAM" id="SignalP"/>
    </source>
</evidence>
<reference evidence="4" key="1">
    <citation type="journal article" date="2019" name="Int. J. Syst. Evol. Microbiol.">
        <title>The Global Catalogue of Microorganisms (GCM) 10K type strain sequencing project: providing services to taxonomists for standard genome sequencing and annotation.</title>
        <authorList>
            <consortium name="The Broad Institute Genomics Platform"/>
            <consortium name="The Broad Institute Genome Sequencing Center for Infectious Disease"/>
            <person name="Wu L."/>
            <person name="Ma J."/>
        </authorList>
    </citation>
    <scope>NUCLEOTIDE SEQUENCE [LARGE SCALE GENOMIC DNA]</scope>
    <source>
        <strain evidence="4">KCTC 22280</strain>
    </source>
</reference>
<dbReference type="InterPro" id="IPR019734">
    <property type="entry name" value="TPR_rpt"/>
</dbReference>
<dbReference type="PROSITE" id="PS51257">
    <property type="entry name" value="PROKAR_LIPOPROTEIN"/>
    <property type="match status" value="1"/>
</dbReference>
<proteinExistence type="predicted"/>
<sequence>MIQNLRKLIILGALSVGLAGCASDIYAPPGGGDRTPDTERAPQPPTVEEEDRERKERLSEQPDRQEEDRAPSPGYQEQGDDLSPAAASLISQADDLMAQGKPDAALSQLERAQRISPRSAQVYFKLSEAYVRTGNLGAAEQFTLKGLSLSGNNNRLQKAGWELLASIRRERGNVAGAEQAERRASQL</sequence>
<protein>
    <recommendedName>
        <fullName evidence="5">Tetratricopeptide repeat-containing protein</fullName>
    </recommendedName>
</protein>
<dbReference type="RefSeq" id="WP_189577985.1">
    <property type="nucleotide sequence ID" value="NZ_BMXV01000009.1"/>
</dbReference>
<dbReference type="SUPFAM" id="SSF48452">
    <property type="entry name" value="TPR-like"/>
    <property type="match status" value="1"/>
</dbReference>
<feature type="signal peptide" evidence="2">
    <location>
        <begin position="1"/>
        <end position="22"/>
    </location>
</feature>
<evidence type="ECO:0000256" key="1">
    <source>
        <dbReference type="SAM" id="MobiDB-lite"/>
    </source>
</evidence>
<name>A0ABQ3B876_9GAMM</name>
<keyword evidence="4" id="KW-1185">Reference proteome</keyword>
<organism evidence="3 4">
    <name type="scientific">Marinobacter zhanjiangensis</name>
    <dbReference type="NCBI Taxonomy" id="578215"/>
    <lineage>
        <taxon>Bacteria</taxon>
        <taxon>Pseudomonadati</taxon>
        <taxon>Pseudomonadota</taxon>
        <taxon>Gammaproteobacteria</taxon>
        <taxon>Pseudomonadales</taxon>
        <taxon>Marinobacteraceae</taxon>
        <taxon>Marinobacter</taxon>
    </lineage>
</organism>
<feature type="region of interest" description="Disordered" evidence="1">
    <location>
        <begin position="27"/>
        <end position="104"/>
    </location>
</feature>
<dbReference type="SMART" id="SM00028">
    <property type="entry name" value="TPR"/>
    <property type="match status" value="2"/>
</dbReference>